<evidence type="ECO:0000313" key="5">
    <source>
        <dbReference type="Proteomes" id="UP000829354"/>
    </source>
</evidence>
<dbReference type="EMBL" id="CP090893">
    <property type="protein sequence ID" value="ULU00902.1"/>
    <property type="molecule type" value="Genomic_DNA"/>
</dbReference>
<accession>A0AAE9IPE8</accession>
<feature type="region of interest" description="Disordered" evidence="1">
    <location>
        <begin position="58"/>
        <end position="90"/>
    </location>
</feature>
<reference evidence="2 4" key="2">
    <citation type="submission" date="2022-05" db="EMBL/GenBank/DDBJ databases">
        <title>Chromosome-level reference genomes for two strains of Caenorhabditis briggsae: an improved platform for comparative genomics.</title>
        <authorList>
            <person name="Stevens L."/>
            <person name="Andersen E.C."/>
        </authorList>
    </citation>
    <scope>NUCLEOTIDE SEQUENCE [LARGE SCALE GENOMIC DNA]</scope>
    <source>
        <strain evidence="2">QX1410_ONT</strain>
        <tissue evidence="2">Whole-organism</tissue>
    </source>
</reference>
<dbReference type="Proteomes" id="UP000827892">
    <property type="component" value="Chromosome III"/>
</dbReference>
<dbReference type="AlphaFoldDB" id="A0AAE9IPE8"/>
<protein>
    <submittedName>
        <fullName evidence="2">Uncharacterized protein</fullName>
    </submittedName>
</protein>
<feature type="compositionally biased region" description="Basic and acidic residues" evidence="1">
    <location>
        <begin position="76"/>
        <end position="90"/>
    </location>
</feature>
<dbReference type="OMA" id="DAKATIC"/>
<sequence length="196" mass="21743">MADAKATICYLNGLSLRTINEVEKILRALPKQGDRCEMQISRASCADIGRSTGDVIASKSMQIREAPRPLALSPPVEKKEDDSVVKKTDKAKTSKKTSEYSCMSSVKEEIKKMEVRTTNASGVTSTTASKVHCKVLTDQVRVSPIVACNGVILELDVEVTIPDREEKKKLKLEIECPDFVPSRMKIGNKWKKIVEF</sequence>
<evidence type="ECO:0000256" key="1">
    <source>
        <dbReference type="SAM" id="MobiDB-lite"/>
    </source>
</evidence>
<proteinExistence type="predicted"/>
<evidence type="ECO:0000313" key="2">
    <source>
        <dbReference type="EMBL" id="ULU00902.1"/>
    </source>
</evidence>
<reference evidence="3 5" key="1">
    <citation type="submission" date="2022-04" db="EMBL/GenBank/DDBJ databases">
        <title>Chromosome-level reference genomes for two strains of Caenorhabditis briggsae: an improved platform for comparative genomics.</title>
        <authorList>
            <person name="Stevens L."/>
            <person name="Andersen E."/>
        </authorList>
    </citation>
    <scope>NUCLEOTIDE SEQUENCE [LARGE SCALE GENOMIC DNA]</scope>
    <source>
        <strain evidence="3">VX34</strain>
        <tissue evidence="3">Whole-organism</tissue>
    </source>
</reference>
<gene>
    <name evidence="2" type="ORF">L3Y34_001370</name>
    <name evidence="3" type="ORF">L5515_004227</name>
</gene>
<organism evidence="2 4">
    <name type="scientific">Caenorhabditis briggsae</name>
    <dbReference type="NCBI Taxonomy" id="6238"/>
    <lineage>
        <taxon>Eukaryota</taxon>
        <taxon>Metazoa</taxon>
        <taxon>Ecdysozoa</taxon>
        <taxon>Nematoda</taxon>
        <taxon>Chromadorea</taxon>
        <taxon>Rhabditida</taxon>
        <taxon>Rhabditina</taxon>
        <taxon>Rhabditomorpha</taxon>
        <taxon>Rhabditoidea</taxon>
        <taxon>Rhabditidae</taxon>
        <taxon>Peloderinae</taxon>
        <taxon>Caenorhabditis</taxon>
    </lineage>
</organism>
<dbReference type="EMBL" id="CP092622">
    <property type="protein sequence ID" value="UMM23567.1"/>
    <property type="molecule type" value="Genomic_DNA"/>
</dbReference>
<name>A0AAE9IPE8_CAEBR</name>
<dbReference type="Proteomes" id="UP000829354">
    <property type="component" value="Chromosome III"/>
</dbReference>
<evidence type="ECO:0000313" key="4">
    <source>
        <dbReference type="Proteomes" id="UP000827892"/>
    </source>
</evidence>
<evidence type="ECO:0000313" key="3">
    <source>
        <dbReference type="EMBL" id="UMM23567.1"/>
    </source>
</evidence>
<keyword evidence="5" id="KW-1185">Reference proteome</keyword>